<dbReference type="KEGG" id="smax:FJR03_08155"/>
<keyword evidence="3" id="KW-0805">Transcription regulation</keyword>
<accession>A0A7M1AW79</accession>
<dbReference type="Pfam" id="PF00072">
    <property type="entry name" value="Response_reg"/>
    <property type="match status" value="1"/>
</dbReference>
<keyword evidence="11" id="KW-1185">Reference proteome</keyword>
<evidence type="ECO:0000259" key="9">
    <source>
        <dbReference type="PROSITE" id="PS51755"/>
    </source>
</evidence>
<evidence type="ECO:0000256" key="3">
    <source>
        <dbReference type="ARBA" id="ARBA00023015"/>
    </source>
</evidence>
<dbReference type="GO" id="GO:0005829">
    <property type="term" value="C:cytosol"/>
    <property type="evidence" value="ECO:0007669"/>
    <property type="project" value="TreeGrafter"/>
</dbReference>
<feature type="DNA-binding region" description="OmpR/PhoB-type" evidence="7">
    <location>
        <begin position="122"/>
        <end position="218"/>
    </location>
</feature>
<feature type="modified residue" description="4-aspartylphosphate" evidence="6">
    <location>
        <position position="53"/>
    </location>
</feature>
<feature type="domain" description="OmpR/PhoB-type" evidence="9">
    <location>
        <begin position="122"/>
        <end position="218"/>
    </location>
</feature>
<dbReference type="InterPro" id="IPR001789">
    <property type="entry name" value="Sig_transdc_resp-reg_receiver"/>
</dbReference>
<dbReference type="GO" id="GO:0000976">
    <property type="term" value="F:transcription cis-regulatory region binding"/>
    <property type="evidence" value="ECO:0007669"/>
    <property type="project" value="TreeGrafter"/>
</dbReference>
<evidence type="ECO:0000256" key="6">
    <source>
        <dbReference type="PROSITE-ProRule" id="PRU00169"/>
    </source>
</evidence>
<dbReference type="AlphaFoldDB" id="A0A7M1AW79"/>
<dbReference type="Gene3D" id="3.40.50.2300">
    <property type="match status" value="1"/>
</dbReference>
<evidence type="ECO:0000256" key="1">
    <source>
        <dbReference type="ARBA" id="ARBA00022553"/>
    </source>
</evidence>
<dbReference type="PANTHER" id="PTHR48111:SF1">
    <property type="entry name" value="TWO-COMPONENT RESPONSE REGULATOR ORR33"/>
    <property type="match status" value="1"/>
</dbReference>
<dbReference type="SMART" id="SM00862">
    <property type="entry name" value="Trans_reg_C"/>
    <property type="match status" value="1"/>
</dbReference>
<sequence>MSNNILLLEDDPLFGETLVDMLEDEDFNVSLYPNGQAALDATFTEKFDLYVLDINVPLIDGVTLLKELREAEDETPAIFVTSHKEKEMMQKGFLNGGDDYIVKPFDNDELILRVNALLRRFKQKEKVCKCGLCIDNTRKVISYNSEELELSKREFEVLSLLIKHANSVVSKEMILDELYNLSQSGSEGAIRVYINRIKQLLPEHNLENVRGIGYKLVC</sequence>
<evidence type="ECO:0000259" key="8">
    <source>
        <dbReference type="PROSITE" id="PS50110"/>
    </source>
</evidence>
<evidence type="ECO:0000313" key="11">
    <source>
        <dbReference type="Proteomes" id="UP000593910"/>
    </source>
</evidence>
<dbReference type="Gene3D" id="1.10.10.10">
    <property type="entry name" value="Winged helix-like DNA-binding domain superfamily/Winged helix DNA-binding domain"/>
    <property type="match status" value="1"/>
</dbReference>
<dbReference type="Proteomes" id="UP000593910">
    <property type="component" value="Chromosome"/>
</dbReference>
<dbReference type="SMART" id="SM00448">
    <property type="entry name" value="REC"/>
    <property type="match status" value="1"/>
</dbReference>
<protein>
    <submittedName>
        <fullName evidence="10">Response regulator transcription factor</fullName>
    </submittedName>
</protein>
<evidence type="ECO:0000256" key="2">
    <source>
        <dbReference type="ARBA" id="ARBA00023012"/>
    </source>
</evidence>
<keyword evidence="2" id="KW-0902">Two-component regulatory system</keyword>
<evidence type="ECO:0000256" key="7">
    <source>
        <dbReference type="PROSITE-ProRule" id="PRU01091"/>
    </source>
</evidence>
<dbReference type="CDD" id="cd00383">
    <property type="entry name" value="trans_reg_C"/>
    <property type="match status" value="1"/>
</dbReference>
<dbReference type="SUPFAM" id="SSF52172">
    <property type="entry name" value="CheY-like"/>
    <property type="match status" value="1"/>
</dbReference>
<dbReference type="InterPro" id="IPR001867">
    <property type="entry name" value="OmpR/PhoB-type_DNA-bd"/>
</dbReference>
<evidence type="ECO:0000313" key="10">
    <source>
        <dbReference type="EMBL" id="QOP41709.1"/>
    </source>
</evidence>
<dbReference type="PROSITE" id="PS50110">
    <property type="entry name" value="RESPONSE_REGULATORY"/>
    <property type="match status" value="1"/>
</dbReference>
<dbReference type="GO" id="GO:0000156">
    <property type="term" value="F:phosphorelay response regulator activity"/>
    <property type="evidence" value="ECO:0007669"/>
    <property type="project" value="TreeGrafter"/>
</dbReference>
<name>A0A7M1AW79_9BACT</name>
<dbReference type="PROSITE" id="PS51755">
    <property type="entry name" value="OMPR_PHOB"/>
    <property type="match status" value="1"/>
</dbReference>
<dbReference type="RefSeq" id="WP_193113028.1">
    <property type="nucleotide sequence ID" value="NZ_CP041165.1"/>
</dbReference>
<dbReference type="InterPro" id="IPR039420">
    <property type="entry name" value="WalR-like"/>
</dbReference>
<dbReference type="EMBL" id="CP041165">
    <property type="protein sequence ID" value="QOP41709.1"/>
    <property type="molecule type" value="Genomic_DNA"/>
</dbReference>
<keyword evidence="1 6" id="KW-0597">Phosphoprotein</keyword>
<reference evidence="10 11" key="1">
    <citation type="submission" date="2019-06" db="EMBL/GenBank/DDBJ databases">
        <title>Sulfurimonas gotlandica sp. nov., a chemoautotrophic and psychrotolerant epsilonproteobacterium isolated from a pelagic redoxcline, and an emended description of the genus Sulfurimonas.</title>
        <authorList>
            <person name="Wang S."/>
            <person name="Jiang L."/>
            <person name="Shao Z."/>
        </authorList>
    </citation>
    <scope>NUCLEOTIDE SEQUENCE [LARGE SCALE GENOMIC DNA]</scope>
    <source>
        <strain evidence="10 11">B2</strain>
    </source>
</reference>
<gene>
    <name evidence="10" type="ORF">FJR03_08155</name>
</gene>
<evidence type="ECO:0000256" key="4">
    <source>
        <dbReference type="ARBA" id="ARBA00023125"/>
    </source>
</evidence>
<organism evidence="10 11">
    <name type="scientific">Sulfurimonas marina</name>
    <dbReference type="NCBI Taxonomy" id="2590551"/>
    <lineage>
        <taxon>Bacteria</taxon>
        <taxon>Pseudomonadati</taxon>
        <taxon>Campylobacterota</taxon>
        <taxon>Epsilonproteobacteria</taxon>
        <taxon>Campylobacterales</taxon>
        <taxon>Sulfurimonadaceae</taxon>
        <taxon>Sulfurimonas</taxon>
    </lineage>
</organism>
<dbReference type="PANTHER" id="PTHR48111">
    <property type="entry name" value="REGULATOR OF RPOS"/>
    <property type="match status" value="1"/>
</dbReference>
<proteinExistence type="predicted"/>
<keyword evidence="5" id="KW-0804">Transcription</keyword>
<dbReference type="Pfam" id="PF00486">
    <property type="entry name" value="Trans_reg_C"/>
    <property type="match status" value="1"/>
</dbReference>
<keyword evidence="4 7" id="KW-0238">DNA-binding</keyword>
<evidence type="ECO:0000256" key="5">
    <source>
        <dbReference type="ARBA" id="ARBA00023163"/>
    </source>
</evidence>
<dbReference type="InterPro" id="IPR036388">
    <property type="entry name" value="WH-like_DNA-bd_sf"/>
</dbReference>
<dbReference type="InterPro" id="IPR011006">
    <property type="entry name" value="CheY-like_superfamily"/>
</dbReference>
<feature type="domain" description="Response regulatory" evidence="8">
    <location>
        <begin position="4"/>
        <end position="118"/>
    </location>
</feature>
<dbReference type="GO" id="GO:0032993">
    <property type="term" value="C:protein-DNA complex"/>
    <property type="evidence" value="ECO:0007669"/>
    <property type="project" value="TreeGrafter"/>
</dbReference>
<dbReference type="GO" id="GO:0006355">
    <property type="term" value="P:regulation of DNA-templated transcription"/>
    <property type="evidence" value="ECO:0007669"/>
    <property type="project" value="InterPro"/>
</dbReference>